<dbReference type="InterPro" id="IPR029044">
    <property type="entry name" value="Nucleotide-diphossugar_trans"/>
</dbReference>
<feature type="domain" description="Glycosyltransferase 2-like" evidence="1">
    <location>
        <begin position="1"/>
        <end position="126"/>
    </location>
</feature>
<sequence length="312" mass="34980">MTTYNAGQSVARLIYTALEQDWRPIEIVIVDDASTDASWEAISSLAAAHPEVRAFRQEVNRGVGAARNRIVKEARGAFIAFFDDDDESVPERVRLQVRRIVDYEARFAGGAPVICHSARRQIMLDGKQRIETTMGERAGVAAPHGRAVARRILAGDTLEDGYGALATCSQMARTETYRQLGGFDPAFRRVEDTEFCVRLALAGGHFVGIGAPLVTQTLTKTSDKSLEAELGYKLMLIDKHREVFDGERHYRYCRDWAVTKYHWLARHRAHFALRMLAAASLHPRLTWQRLRLAVPNLEGNRAFSAFHRAGGE</sequence>
<comment type="caution">
    <text evidence="2">The sequence shown here is derived from an EMBL/GenBank/DDBJ whole genome shotgun (WGS) entry which is preliminary data.</text>
</comment>
<dbReference type="SUPFAM" id="SSF53448">
    <property type="entry name" value="Nucleotide-diphospho-sugar transferases"/>
    <property type="match status" value="1"/>
</dbReference>
<dbReference type="EMBL" id="JBHRYD010000001">
    <property type="protein sequence ID" value="MFC3703880.1"/>
    <property type="molecule type" value="Genomic_DNA"/>
</dbReference>
<dbReference type="PANTHER" id="PTHR43685:SF11">
    <property type="entry name" value="GLYCOSYLTRANSFERASE TAGX-RELATED"/>
    <property type="match status" value="1"/>
</dbReference>
<gene>
    <name evidence="2" type="ORF">ACFOOL_03815</name>
</gene>
<dbReference type="InterPro" id="IPR001173">
    <property type="entry name" value="Glyco_trans_2-like"/>
</dbReference>
<organism evidence="2 3">
    <name type="scientific">Devosia honganensis</name>
    <dbReference type="NCBI Taxonomy" id="1610527"/>
    <lineage>
        <taxon>Bacteria</taxon>
        <taxon>Pseudomonadati</taxon>
        <taxon>Pseudomonadota</taxon>
        <taxon>Alphaproteobacteria</taxon>
        <taxon>Hyphomicrobiales</taxon>
        <taxon>Devosiaceae</taxon>
        <taxon>Devosia</taxon>
    </lineage>
</organism>
<dbReference type="PANTHER" id="PTHR43685">
    <property type="entry name" value="GLYCOSYLTRANSFERASE"/>
    <property type="match status" value="1"/>
</dbReference>
<dbReference type="CDD" id="cd00761">
    <property type="entry name" value="Glyco_tranf_GTA_type"/>
    <property type="match status" value="1"/>
</dbReference>
<evidence type="ECO:0000313" key="2">
    <source>
        <dbReference type="EMBL" id="MFC3703880.1"/>
    </source>
</evidence>
<accession>A0ABV7WZH7</accession>
<reference evidence="3" key="1">
    <citation type="journal article" date="2019" name="Int. J. Syst. Evol. Microbiol.">
        <title>The Global Catalogue of Microorganisms (GCM) 10K type strain sequencing project: providing services to taxonomists for standard genome sequencing and annotation.</title>
        <authorList>
            <consortium name="The Broad Institute Genomics Platform"/>
            <consortium name="The Broad Institute Genome Sequencing Center for Infectious Disease"/>
            <person name="Wu L."/>
            <person name="Ma J."/>
        </authorList>
    </citation>
    <scope>NUCLEOTIDE SEQUENCE [LARGE SCALE GENOMIC DNA]</scope>
    <source>
        <strain evidence="3">KCTC 42281</strain>
    </source>
</reference>
<dbReference type="Pfam" id="PF00535">
    <property type="entry name" value="Glycos_transf_2"/>
    <property type="match status" value="1"/>
</dbReference>
<evidence type="ECO:0000313" key="3">
    <source>
        <dbReference type="Proteomes" id="UP001595613"/>
    </source>
</evidence>
<protein>
    <submittedName>
        <fullName evidence="2">Glycosyltransferase family 2 protein</fullName>
    </submittedName>
</protein>
<dbReference type="RefSeq" id="WP_380095003.1">
    <property type="nucleotide sequence ID" value="NZ_JBHRYD010000001.1"/>
</dbReference>
<dbReference type="Gene3D" id="3.90.550.10">
    <property type="entry name" value="Spore Coat Polysaccharide Biosynthesis Protein SpsA, Chain A"/>
    <property type="match status" value="1"/>
</dbReference>
<dbReference type="Proteomes" id="UP001595613">
    <property type="component" value="Unassembled WGS sequence"/>
</dbReference>
<dbReference type="InterPro" id="IPR050834">
    <property type="entry name" value="Glycosyltransf_2"/>
</dbReference>
<proteinExistence type="predicted"/>
<keyword evidence="3" id="KW-1185">Reference proteome</keyword>
<evidence type="ECO:0000259" key="1">
    <source>
        <dbReference type="Pfam" id="PF00535"/>
    </source>
</evidence>
<name>A0ABV7WZH7_9HYPH</name>